<keyword evidence="8" id="KW-1185">Reference proteome</keyword>
<dbReference type="InterPro" id="IPR026572">
    <property type="entry name" value="TMEM267"/>
</dbReference>
<accession>A0A443SLE8</accession>
<evidence type="ECO:0000256" key="2">
    <source>
        <dbReference type="ARBA" id="ARBA00013977"/>
    </source>
</evidence>
<sequence>MFSLLVCVKYISLFGVLVFLNLFGDYLLTLSPVNDKILAFRAVGDNATHGAIAAISWFMVSVLKHAPLFDKTSLTNCSLCLIFACIIDVDHFIAARSFNLKDAVRLNARPPLHCTSVILALILLMFIVAVFFVNLKVITISCLLFVAVITHHLRDALRRGLWIYPFTDELPITYSLYLCLLFVIPLFVFTVHEYFSKTSYELTNRIDNYIV</sequence>
<dbReference type="Proteomes" id="UP000288716">
    <property type="component" value="Unassembled WGS sequence"/>
</dbReference>
<keyword evidence="5 6" id="KW-0472">Membrane</keyword>
<keyword evidence="4 6" id="KW-1133">Transmembrane helix</keyword>
<keyword evidence="3 6" id="KW-0812">Transmembrane</keyword>
<evidence type="ECO:0000256" key="5">
    <source>
        <dbReference type="ARBA" id="ARBA00023136"/>
    </source>
</evidence>
<evidence type="ECO:0000313" key="7">
    <source>
        <dbReference type="EMBL" id="RWS28293.1"/>
    </source>
</evidence>
<feature type="transmembrane region" description="Helical" evidence="6">
    <location>
        <begin position="174"/>
        <end position="195"/>
    </location>
</feature>
<gene>
    <name evidence="7" type="ORF">B4U80_04498</name>
</gene>
<dbReference type="VEuPathDB" id="VectorBase:LDEU003749"/>
<reference evidence="7 8" key="1">
    <citation type="journal article" date="2018" name="Gigascience">
        <title>Genomes of trombidid mites reveal novel predicted allergens and laterally-transferred genes associated with secondary metabolism.</title>
        <authorList>
            <person name="Dong X."/>
            <person name="Chaisiri K."/>
            <person name="Xia D."/>
            <person name="Armstrong S.D."/>
            <person name="Fang Y."/>
            <person name="Donnelly M.J."/>
            <person name="Kadowaki T."/>
            <person name="McGarry J.W."/>
            <person name="Darby A.C."/>
            <person name="Makepeace B.L."/>
        </authorList>
    </citation>
    <scope>NUCLEOTIDE SEQUENCE [LARGE SCALE GENOMIC DNA]</scope>
    <source>
        <strain evidence="7">UoL-UT</strain>
    </source>
</reference>
<evidence type="ECO:0000313" key="8">
    <source>
        <dbReference type="Proteomes" id="UP000288716"/>
    </source>
</evidence>
<dbReference type="OrthoDB" id="10014558at2759"/>
<evidence type="ECO:0000256" key="3">
    <source>
        <dbReference type="ARBA" id="ARBA00022692"/>
    </source>
</evidence>
<dbReference type="PANTHER" id="PTHR13628">
    <property type="entry name" value="TRANSMEMBRANE PROTEIN 267"/>
    <property type="match status" value="1"/>
</dbReference>
<protein>
    <recommendedName>
        <fullName evidence="2">Transmembrane protein 267</fullName>
    </recommendedName>
</protein>
<name>A0A443SLE8_9ACAR</name>
<dbReference type="PANTHER" id="PTHR13628:SF1">
    <property type="entry name" value="TRANSMEMBRANE PROTEIN 267"/>
    <property type="match status" value="1"/>
</dbReference>
<dbReference type="AlphaFoldDB" id="A0A443SLE8"/>
<evidence type="ECO:0000256" key="6">
    <source>
        <dbReference type="SAM" id="Phobius"/>
    </source>
</evidence>
<comment type="caution">
    <text evidence="7">The sequence shown here is derived from an EMBL/GenBank/DDBJ whole genome shotgun (WGS) entry which is preliminary data.</text>
</comment>
<comment type="subcellular location">
    <subcellularLocation>
        <location evidence="1">Membrane</location>
        <topology evidence="1">Multi-pass membrane protein</topology>
    </subcellularLocation>
</comment>
<dbReference type="EMBL" id="NCKV01001468">
    <property type="protein sequence ID" value="RWS28293.1"/>
    <property type="molecule type" value="Genomic_DNA"/>
</dbReference>
<evidence type="ECO:0000256" key="1">
    <source>
        <dbReference type="ARBA" id="ARBA00004141"/>
    </source>
</evidence>
<evidence type="ECO:0000256" key="4">
    <source>
        <dbReference type="ARBA" id="ARBA00022989"/>
    </source>
</evidence>
<feature type="transmembrane region" description="Helical" evidence="6">
    <location>
        <begin position="7"/>
        <end position="27"/>
    </location>
</feature>
<feature type="transmembrane region" description="Helical" evidence="6">
    <location>
        <begin position="47"/>
        <end position="66"/>
    </location>
</feature>
<feature type="transmembrane region" description="Helical" evidence="6">
    <location>
        <begin position="110"/>
        <end position="132"/>
    </location>
</feature>
<proteinExistence type="predicted"/>
<dbReference type="GO" id="GO:0016020">
    <property type="term" value="C:membrane"/>
    <property type="evidence" value="ECO:0007669"/>
    <property type="project" value="UniProtKB-SubCell"/>
</dbReference>
<organism evidence="7 8">
    <name type="scientific">Leptotrombidium deliense</name>
    <dbReference type="NCBI Taxonomy" id="299467"/>
    <lineage>
        <taxon>Eukaryota</taxon>
        <taxon>Metazoa</taxon>
        <taxon>Ecdysozoa</taxon>
        <taxon>Arthropoda</taxon>
        <taxon>Chelicerata</taxon>
        <taxon>Arachnida</taxon>
        <taxon>Acari</taxon>
        <taxon>Acariformes</taxon>
        <taxon>Trombidiformes</taxon>
        <taxon>Prostigmata</taxon>
        <taxon>Anystina</taxon>
        <taxon>Parasitengona</taxon>
        <taxon>Trombiculoidea</taxon>
        <taxon>Trombiculidae</taxon>
        <taxon>Leptotrombidium</taxon>
    </lineage>
</organism>
<feature type="transmembrane region" description="Helical" evidence="6">
    <location>
        <begin position="78"/>
        <end position="98"/>
    </location>
</feature>